<reference evidence="2 3" key="1">
    <citation type="submission" date="2017-03" db="EMBL/GenBank/DDBJ databases">
        <title>New species Polynucleobacter sp. MWH-EgelM1-30-B4.</title>
        <authorList>
            <person name="Hahn M.W."/>
        </authorList>
    </citation>
    <scope>NUCLEOTIDE SEQUENCE [LARGE SCALE GENOMIC DNA]</scope>
    <source>
        <strain evidence="2 3">MWH-EgelM1-30-B4</strain>
    </source>
</reference>
<dbReference type="SUPFAM" id="SSF55620">
    <property type="entry name" value="Tetrahydrobiopterin biosynthesis enzymes-like"/>
    <property type="match status" value="1"/>
</dbReference>
<dbReference type="Pfam" id="PF02152">
    <property type="entry name" value="FolB"/>
    <property type="match status" value="1"/>
</dbReference>
<evidence type="ECO:0000313" key="2">
    <source>
        <dbReference type="EMBL" id="OWF65195.1"/>
    </source>
</evidence>
<evidence type="ECO:0000313" key="3">
    <source>
        <dbReference type="Proteomes" id="UP000196880"/>
    </source>
</evidence>
<gene>
    <name evidence="2" type="ORF">B6A14_05125</name>
</gene>
<protein>
    <recommendedName>
        <fullName evidence="1">Dihydroneopterin aldolase/epimerase domain-containing protein</fullName>
    </recommendedName>
</protein>
<dbReference type="RefSeq" id="WP_087909392.1">
    <property type="nucleotide sequence ID" value="NZ_NAIA01000003.1"/>
</dbReference>
<dbReference type="Gene3D" id="3.30.1130.10">
    <property type="match status" value="1"/>
</dbReference>
<comment type="caution">
    <text evidence="2">The sequence shown here is derived from an EMBL/GenBank/DDBJ whole genome shotgun (WGS) entry which is preliminary data.</text>
</comment>
<dbReference type="Proteomes" id="UP000196880">
    <property type="component" value="Unassembled WGS sequence"/>
</dbReference>
<dbReference type="InterPro" id="IPR043133">
    <property type="entry name" value="GTP-CH-I_C/QueF"/>
</dbReference>
<sequence>MNAKKTNACIELKDLKLQTQIGTYAPGAIIPKQHLLDLTLWIDEKLILITKDLMENVFDYDPLVIEMNRLAGDGHYETQERLMTRIVQACSQYPEIQSLEINLRKSPVSAGSGSLGIRLKVDQTTLDDFRTSKFSS</sequence>
<dbReference type="AlphaFoldDB" id="A0A210RW01"/>
<dbReference type="EMBL" id="NAIA01000003">
    <property type="protein sequence ID" value="OWF65195.1"/>
    <property type="molecule type" value="Genomic_DNA"/>
</dbReference>
<feature type="domain" description="Dihydroneopterin aldolase/epimerase" evidence="1">
    <location>
        <begin position="10"/>
        <end position="121"/>
    </location>
</feature>
<dbReference type="GO" id="GO:0006760">
    <property type="term" value="P:folic acid-containing compound metabolic process"/>
    <property type="evidence" value="ECO:0007669"/>
    <property type="project" value="InterPro"/>
</dbReference>
<name>A0A210RW01_9BURK</name>
<dbReference type="InterPro" id="IPR006157">
    <property type="entry name" value="FolB_dom"/>
</dbReference>
<organism evidence="2 3">
    <name type="scientific">Polynucleobacter hirudinilacicola</name>
    <dbReference type="NCBI Taxonomy" id="1743166"/>
    <lineage>
        <taxon>Bacteria</taxon>
        <taxon>Pseudomonadati</taxon>
        <taxon>Pseudomonadota</taxon>
        <taxon>Betaproteobacteria</taxon>
        <taxon>Burkholderiales</taxon>
        <taxon>Burkholderiaceae</taxon>
        <taxon>Polynucleobacter</taxon>
    </lineage>
</organism>
<proteinExistence type="predicted"/>
<evidence type="ECO:0000259" key="1">
    <source>
        <dbReference type="SMART" id="SM00905"/>
    </source>
</evidence>
<dbReference type="SMART" id="SM00905">
    <property type="entry name" value="FolB"/>
    <property type="match status" value="1"/>
</dbReference>
<keyword evidence="3" id="KW-1185">Reference proteome</keyword>
<dbReference type="GO" id="GO:0004150">
    <property type="term" value="F:dihydroneopterin aldolase activity"/>
    <property type="evidence" value="ECO:0007669"/>
    <property type="project" value="InterPro"/>
</dbReference>
<dbReference type="OrthoDB" id="9131803at2"/>
<accession>A0A210RW01</accession>